<proteinExistence type="predicted"/>
<accession>A0ABU3RUA6</accession>
<evidence type="ECO:0000256" key="1">
    <source>
        <dbReference type="ARBA" id="ARBA00023015"/>
    </source>
</evidence>
<keyword evidence="6" id="KW-1185">Reference proteome</keyword>
<dbReference type="SUPFAM" id="SSF47413">
    <property type="entry name" value="lambda repressor-like DNA-binding domains"/>
    <property type="match status" value="1"/>
</dbReference>
<dbReference type="SUPFAM" id="SSF53822">
    <property type="entry name" value="Periplasmic binding protein-like I"/>
    <property type="match status" value="1"/>
</dbReference>
<dbReference type="Pfam" id="PF00356">
    <property type="entry name" value="LacI"/>
    <property type="match status" value="1"/>
</dbReference>
<feature type="domain" description="HTH lacI-type" evidence="4">
    <location>
        <begin position="1"/>
        <end position="51"/>
    </location>
</feature>
<dbReference type="RefSeq" id="WP_316001114.1">
    <property type="nucleotide sequence ID" value="NZ_JAWDIU010000001.1"/>
</dbReference>
<evidence type="ECO:0000313" key="6">
    <source>
        <dbReference type="Proteomes" id="UP001256673"/>
    </source>
</evidence>
<sequence length="323" mass="34092">MARAAGLSRTTVSYVLNGDFRRIPEHTRQRVLAAADSLGYKPSAAARLLRGARSRLVLMVSPGLESARDTIGGDIVTRLGQLLAEADLHLVWQLGLPSVGRAATDLAPAVVLVAPTEEEAAFADLRRRFAVPVLPAFPGLGGFLAASARAQVDHLAGLGHQRLAFVRPAAPAFDLTAEFRQQAVERRASELGLPAPVILRVDDSRESAVAVLRSLRTRTDPVTSPVTAVCAYNDQVAFALLAAADDLGLAVPAEMSVIGVDGDPLGEWTTPTLTSVRSDTAAFVSDLTSQVVALARGETTTVEARLPEQARVVERSSTVGPAR</sequence>
<dbReference type="InterPro" id="IPR046335">
    <property type="entry name" value="LacI/GalR-like_sensor"/>
</dbReference>
<evidence type="ECO:0000256" key="2">
    <source>
        <dbReference type="ARBA" id="ARBA00023125"/>
    </source>
</evidence>
<dbReference type="CDD" id="cd01392">
    <property type="entry name" value="HTH_LacI"/>
    <property type="match status" value="1"/>
</dbReference>
<dbReference type="Pfam" id="PF13377">
    <property type="entry name" value="Peripla_BP_3"/>
    <property type="match status" value="1"/>
</dbReference>
<dbReference type="Gene3D" id="3.40.50.2300">
    <property type="match status" value="1"/>
</dbReference>
<dbReference type="InterPro" id="IPR000843">
    <property type="entry name" value="HTH_LacI"/>
</dbReference>
<gene>
    <name evidence="5" type="ORF">RWH43_06285</name>
</gene>
<dbReference type="EMBL" id="JAWDIU010000001">
    <property type="protein sequence ID" value="MDU0326365.1"/>
    <property type="molecule type" value="Genomic_DNA"/>
</dbReference>
<evidence type="ECO:0000256" key="3">
    <source>
        <dbReference type="ARBA" id="ARBA00023163"/>
    </source>
</evidence>
<dbReference type="InterPro" id="IPR010982">
    <property type="entry name" value="Lambda_DNA-bd_dom_sf"/>
</dbReference>
<keyword evidence="2 5" id="KW-0238">DNA-binding</keyword>
<protein>
    <submittedName>
        <fullName evidence="5">LacI family DNA-binding transcriptional regulator</fullName>
    </submittedName>
</protein>
<organism evidence="5 6">
    <name type="scientific">Microbacterium algihabitans</name>
    <dbReference type="NCBI Taxonomy" id="3075992"/>
    <lineage>
        <taxon>Bacteria</taxon>
        <taxon>Bacillati</taxon>
        <taxon>Actinomycetota</taxon>
        <taxon>Actinomycetes</taxon>
        <taxon>Micrococcales</taxon>
        <taxon>Microbacteriaceae</taxon>
        <taxon>Microbacterium</taxon>
    </lineage>
</organism>
<reference evidence="5 6" key="1">
    <citation type="submission" date="2023-09" db="EMBL/GenBank/DDBJ databases">
        <title>Microbacterium fusihabitans sp. nov., Microbacterium phycihabitans sp. nov., and Microbacterium cervinum sp. nov., isolated from dried seaweeds of beach.</title>
        <authorList>
            <person name="Lee S.D."/>
        </authorList>
    </citation>
    <scope>NUCLEOTIDE SEQUENCE [LARGE SCALE GENOMIC DNA]</scope>
    <source>
        <strain evidence="5 6">KSW2-21</strain>
    </source>
</reference>
<dbReference type="Gene3D" id="1.10.260.40">
    <property type="entry name" value="lambda repressor-like DNA-binding domains"/>
    <property type="match status" value="1"/>
</dbReference>
<dbReference type="SMART" id="SM00354">
    <property type="entry name" value="HTH_LACI"/>
    <property type="match status" value="1"/>
</dbReference>
<comment type="caution">
    <text evidence="5">The sequence shown here is derived from an EMBL/GenBank/DDBJ whole genome shotgun (WGS) entry which is preliminary data.</text>
</comment>
<dbReference type="PANTHER" id="PTHR30146">
    <property type="entry name" value="LACI-RELATED TRANSCRIPTIONAL REPRESSOR"/>
    <property type="match status" value="1"/>
</dbReference>
<dbReference type="Proteomes" id="UP001256673">
    <property type="component" value="Unassembled WGS sequence"/>
</dbReference>
<dbReference type="PROSITE" id="PS50932">
    <property type="entry name" value="HTH_LACI_2"/>
    <property type="match status" value="1"/>
</dbReference>
<keyword evidence="3" id="KW-0804">Transcription</keyword>
<keyword evidence="1" id="KW-0805">Transcription regulation</keyword>
<dbReference type="GO" id="GO:0003677">
    <property type="term" value="F:DNA binding"/>
    <property type="evidence" value="ECO:0007669"/>
    <property type="project" value="UniProtKB-KW"/>
</dbReference>
<evidence type="ECO:0000313" key="5">
    <source>
        <dbReference type="EMBL" id="MDU0326365.1"/>
    </source>
</evidence>
<name>A0ABU3RUA6_9MICO</name>
<dbReference type="InterPro" id="IPR028082">
    <property type="entry name" value="Peripla_BP_I"/>
</dbReference>
<dbReference type="PANTHER" id="PTHR30146:SF109">
    <property type="entry name" value="HTH-TYPE TRANSCRIPTIONAL REGULATOR GALS"/>
    <property type="match status" value="1"/>
</dbReference>
<evidence type="ECO:0000259" key="4">
    <source>
        <dbReference type="PROSITE" id="PS50932"/>
    </source>
</evidence>